<dbReference type="PANTHER" id="PTHR37946:SF1">
    <property type="entry name" value="SLL1969 PROTEIN"/>
    <property type="match status" value="1"/>
</dbReference>
<evidence type="ECO:0000313" key="4">
    <source>
        <dbReference type="Proteomes" id="UP000467249"/>
    </source>
</evidence>
<dbReference type="PANTHER" id="PTHR37946">
    <property type="entry name" value="SLL1969 PROTEIN"/>
    <property type="match status" value="1"/>
</dbReference>
<dbReference type="EMBL" id="AP022620">
    <property type="protein sequence ID" value="BBZ79809.1"/>
    <property type="molecule type" value="Genomic_DNA"/>
</dbReference>
<dbReference type="InterPro" id="IPR029058">
    <property type="entry name" value="AB_hydrolase_fold"/>
</dbReference>
<dbReference type="KEGG" id="many:MANY_51460"/>
<dbReference type="RefSeq" id="WP_163807138.1">
    <property type="nucleotide sequence ID" value="NZ_AP022620.1"/>
</dbReference>
<dbReference type="Proteomes" id="UP000467249">
    <property type="component" value="Chromosome"/>
</dbReference>
<feature type="domain" description="DUF676" evidence="2">
    <location>
        <begin position="113"/>
        <end position="181"/>
    </location>
</feature>
<dbReference type="Gene3D" id="3.40.50.1820">
    <property type="entry name" value="alpha/beta hydrolase"/>
    <property type="match status" value="1"/>
</dbReference>
<protein>
    <recommendedName>
        <fullName evidence="2">DUF676 domain-containing protein</fullName>
    </recommendedName>
</protein>
<proteinExistence type="predicted"/>
<evidence type="ECO:0000259" key="2">
    <source>
        <dbReference type="Pfam" id="PF05057"/>
    </source>
</evidence>
<gene>
    <name evidence="3" type="ORF">MANY_51460</name>
</gene>
<dbReference type="PROSITE" id="PS51257">
    <property type="entry name" value="PROKAR_LIPOPROTEIN"/>
    <property type="match status" value="1"/>
</dbReference>
<evidence type="ECO:0000256" key="1">
    <source>
        <dbReference type="SAM" id="SignalP"/>
    </source>
</evidence>
<organism evidence="3 4">
    <name type="scientific">Mycolicibacterium anyangense</name>
    <dbReference type="NCBI Taxonomy" id="1431246"/>
    <lineage>
        <taxon>Bacteria</taxon>
        <taxon>Bacillati</taxon>
        <taxon>Actinomycetota</taxon>
        <taxon>Actinomycetes</taxon>
        <taxon>Mycobacteriales</taxon>
        <taxon>Mycobacteriaceae</taxon>
        <taxon>Mycolicibacterium</taxon>
    </lineage>
</organism>
<keyword evidence="4" id="KW-1185">Reference proteome</keyword>
<accession>A0A6N4WFD3</accession>
<feature type="chain" id="PRO_5026975434" description="DUF676 domain-containing protein" evidence="1">
    <location>
        <begin position="22"/>
        <end position="341"/>
    </location>
</feature>
<dbReference type="InterPro" id="IPR007751">
    <property type="entry name" value="DUF676_lipase-like"/>
</dbReference>
<sequence length="341" mass="35437">MRRLLAGAACLLLLAGCGGKASTTAARPDGSRAVVVVSGLASNSPFTTPESACATGLSAGSADTAIREHLLTAGRTVYTAPAHAGPGQVLNQTGFGAFGSCPAPLPDTMTIDSTGSIDLAGEHLARFIEHLHSTKSVNEIDLVGHSMGGLYARSAIRALTATGSPVQVRSLITIGTPWQGSYLADFADGAVPLSACGGDQFCQDQMRGYDRDIAKAYPSGSAHELAAGYLNGWNTFQAGVLDDIPVTLIGGTRFDRPGDARVWPNDGIVALRSALAADIDDSVLPHRTCHRVDDTHSDYVSMVSNLPKETALPWDPRVLDQVDAAIENAGLGRSTREGCPA</sequence>
<dbReference type="AlphaFoldDB" id="A0A6N4WFD3"/>
<name>A0A6N4WFD3_9MYCO</name>
<evidence type="ECO:0000313" key="3">
    <source>
        <dbReference type="EMBL" id="BBZ79809.1"/>
    </source>
</evidence>
<dbReference type="SUPFAM" id="SSF53474">
    <property type="entry name" value="alpha/beta-Hydrolases"/>
    <property type="match status" value="1"/>
</dbReference>
<dbReference type="Pfam" id="PF05057">
    <property type="entry name" value="DUF676"/>
    <property type="match status" value="1"/>
</dbReference>
<keyword evidence="1" id="KW-0732">Signal</keyword>
<feature type="signal peptide" evidence="1">
    <location>
        <begin position="1"/>
        <end position="21"/>
    </location>
</feature>
<reference evidence="3 4" key="1">
    <citation type="journal article" date="2019" name="Emerg. Microbes Infect.">
        <title>Comprehensive subspecies identification of 175 nontuberculous mycobacteria species based on 7547 genomic profiles.</title>
        <authorList>
            <person name="Matsumoto Y."/>
            <person name="Kinjo T."/>
            <person name="Motooka D."/>
            <person name="Nabeya D."/>
            <person name="Jung N."/>
            <person name="Uechi K."/>
            <person name="Horii T."/>
            <person name="Iida T."/>
            <person name="Fujita J."/>
            <person name="Nakamura S."/>
        </authorList>
    </citation>
    <scope>NUCLEOTIDE SEQUENCE [LARGE SCALE GENOMIC DNA]</scope>
    <source>
        <strain evidence="3 4">JCM 30275</strain>
    </source>
</reference>